<dbReference type="GO" id="GO:0005657">
    <property type="term" value="C:replication fork"/>
    <property type="evidence" value="ECO:0007669"/>
    <property type="project" value="TreeGrafter"/>
</dbReference>
<dbReference type="InterPro" id="IPR041298">
    <property type="entry name" value="UBZ3"/>
</dbReference>
<dbReference type="Gene3D" id="3.40.1170.60">
    <property type="match status" value="1"/>
</dbReference>
<dbReference type="PANTHER" id="PTHR45873">
    <property type="entry name" value="DNA POLYMERASE ETA"/>
    <property type="match status" value="1"/>
</dbReference>
<evidence type="ECO:0000259" key="10">
    <source>
        <dbReference type="PROSITE" id="PS50173"/>
    </source>
</evidence>
<dbReference type="AlphaFoldDB" id="A0A1E1L0C4"/>
<organism evidence="12 13">
    <name type="scientific">Rhynchosporium agropyri</name>
    <dbReference type="NCBI Taxonomy" id="914238"/>
    <lineage>
        <taxon>Eukaryota</taxon>
        <taxon>Fungi</taxon>
        <taxon>Dikarya</taxon>
        <taxon>Ascomycota</taxon>
        <taxon>Pezizomycotina</taxon>
        <taxon>Leotiomycetes</taxon>
        <taxon>Helotiales</taxon>
        <taxon>Ploettnerulaceae</taxon>
        <taxon>Rhynchosporium</taxon>
    </lineage>
</organism>
<keyword evidence="4" id="KW-0227">DNA damage</keyword>
<evidence type="ECO:0000256" key="9">
    <source>
        <dbReference type="ARBA" id="ARBA00044975"/>
    </source>
</evidence>
<dbReference type="GO" id="GO:0070987">
    <property type="term" value="P:error-free translesion synthesis"/>
    <property type="evidence" value="ECO:0007669"/>
    <property type="project" value="UniProtKB-ARBA"/>
</dbReference>
<sequence length="556" mass="62214">MQEPTSEPSPADGPKSQFTHRDLTRLGKYSQHSPLRVIALVDYDAFYAQCETVRLKLPASQPLAVQQWHAIIALNYPARGHGFSRGASVEEVKKLCPNIVLQHVATWREGELSWAYREDASDPEKMRKDKAALDPYRIESRRSLNVITNHLPPAPLQRIEKASVDEVFLDLSAHVYSILIDRYPQLASQEDPEKCLPLPSQDALDWKTDNLVAFSNEDEETGEFDWDGIALNIGAEIIRGLRQQIFESLRYTCSAGIAHNKAMAKLAAGKKKPDGQTVVRARAVQNLLSSCKITSIRGLAGLFGSKAEEAFGSKNITDLLSIPQEEMTAKFGPKDGPWFFRVIRGIDHSEVVARTEPQSMLTQKTFAPPLTNLDQASSWMRIFAADLVGRLNDLEAESGCFRRPTTLAVHHHIRGRFGPTVSKQCTLPTQMKVDEEAIFDLAMKQLKLITDDMDPAWPCLSFGLSLHGLVKEEQNIQRITSFMLVALERSDTVDKGRKRHRDEFEAELSRKAQATVCVSTPASHGYLCPTCGKTIPSDVVLEHLDWHVAIELQKQD</sequence>
<dbReference type="InterPro" id="IPR001126">
    <property type="entry name" value="UmuC"/>
</dbReference>
<dbReference type="PROSITE" id="PS51907">
    <property type="entry name" value="ZF_UBZ3"/>
    <property type="match status" value="1"/>
</dbReference>
<keyword evidence="2" id="KW-0808">Transferase</keyword>
<comment type="subcellular location">
    <subcellularLocation>
        <location evidence="1">Nucleus</location>
    </subcellularLocation>
</comment>
<proteinExistence type="predicted"/>
<dbReference type="InterPro" id="IPR052230">
    <property type="entry name" value="DNA_polymerase_eta"/>
</dbReference>
<dbReference type="GO" id="GO:0009314">
    <property type="term" value="P:response to radiation"/>
    <property type="evidence" value="ECO:0007669"/>
    <property type="project" value="TreeGrafter"/>
</dbReference>
<evidence type="ECO:0000256" key="6">
    <source>
        <dbReference type="ARBA" id="ARBA00022833"/>
    </source>
</evidence>
<protein>
    <recommendedName>
        <fullName evidence="9">DNA polymerase eta</fullName>
    </recommendedName>
</protein>
<dbReference type="Pfam" id="PF00817">
    <property type="entry name" value="IMS"/>
    <property type="match status" value="1"/>
</dbReference>
<dbReference type="GO" id="GO:0003887">
    <property type="term" value="F:DNA-directed DNA polymerase activity"/>
    <property type="evidence" value="ECO:0007669"/>
    <property type="project" value="TreeGrafter"/>
</dbReference>
<dbReference type="PIRSF" id="PIRSF036603">
    <property type="entry name" value="DPol_eta"/>
    <property type="match status" value="1"/>
</dbReference>
<dbReference type="PROSITE" id="PS50173">
    <property type="entry name" value="UMUC"/>
    <property type="match status" value="1"/>
</dbReference>
<keyword evidence="7" id="KW-0234">DNA repair</keyword>
<evidence type="ECO:0000256" key="2">
    <source>
        <dbReference type="ARBA" id="ARBA00022679"/>
    </source>
</evidence>
<dbReference type="Gene3D" id="1.10.150.20">
    <property type="entry name" value="5' to 3' exonuclease, C-terminal subdomain"/>
    <property type="match status" value="1"/>
</dbReference>
<evidence type="ECO:0000313" key="13">
    <source>
        <dbReference type="Proteomes" id="UP000178912"/>
    </source>
</evidence>
<keyword evidence="6" id="KW-0862">Zinc</keyword>
<dbReference type="EMBL" id="FJUX01000066">
    <property type="protein sequence ID" value="CZT03949.1"/>
    <property type="molecule type" value="Genomic_DNA"/>
</dbReference>
<keyword evidence="3" id="KW-0479">Metal-binding</keyword>
<evidence type="ECO:0000256" key="7">
    <source>
        <dbReference type="ARBA" id="ARBA00023204"/>
    </source>
</evidence>
<evidence type="ECO:0000256" key="1">
    <source>
        <dbReference type="ARBA" id="ARBA00004123"/>
    </source>
</evidence>
<dbReference type="Pfam" id="PF11799">
    <property type="entry name" value="IMS_C"/>
    <property type="match status" value="1"/>
</dbReference>
<evidence type="ECO:0000256" key="5">
    <source>
        <dbReference type="ARBA" id="ARBA00022771"/>
    </source>
</evidence>
<feature type="domain" description="UmuC" evidence="10">
    <location>
        <begin position="38"/>
        <end position="300"/>
    </location>
</feature>
<evidence type="ECO:0000259" key="11">
    <source>
        <dbReference type="PROSITE" id="PS51907"/>
    </source>
</evidence>
<dbReference type="OrthoDB" id="5723at2759"/>
<dbReference type="GO" id="GO:0035861">
    <property type="term" value="C:site of double-strand break"/>
    <property type="evidence" value="ECO:0007669"/>
    <property type="project" value="TreeGrafter"/>
</dbReference>
<evidence type="ECO:0000256" key="4">
    <source>
        <dbReference type="ARBA" id="ARBA00022763"/>
    </source>
</evidence>
<dbReference type="GO" id="GO:0007064">
    <property type="term" value="P:mitotic sister chromatid cohesion"/>
    <property type="evidence" value="ECO:0007669"/>
    <property type="project" value="UniProtKB-ARBA"/>
</dbReference>
<dbReference type="GO" id="GO:0006281">
    <property type="term" value="P:DNA repair"/>
    <property type="evidence" value="ECO:0007669"/>
    <property type="project" value="UniProtKB-KW"/>
</dbReference>
<evidence type="ECO:0000313" key="12">
    <source>
        <dbReference type="EMBL" id="CZT03949.1"/>
    </source>
</evidence>
<dbReference type="Pfam" id="PF21704">
    <property type="entry name" value="POLH-Rev1_HhH"/>
    <property type="match status" value="1"/>
</dbReference>
<keyword evidence="13" id="KW-1185">Reference proteome</keyword>
<keyword evidence="5" id="KW-0863">Zinc-finger</keyword>
<dbReference type="InterPro" id="IPR036775">
    <property type="entry name" value="DNA_pol_Y-fam_lit_finger_sf"/>
</dbReference>
<dbReference type="Gene3D" id="3.30.70.270">
    <property type="match status" value="1"/>
</dbReference>
<reference evidence="13" key="1">
    <citation type="submission" date="2016-03" db="EMBL/GenBank/DDBJ databases">
        <authorList>
            <person name="Guldener U."/>
        </authorList>
    </citation>
    <scope>NUCLEOTIDE SEQUENCE [LARGE SCALE GENOMIC DNA]</scope>
    <source>
        <strain evidence="13">04CH-RAC-A.6.1</strain>
    </source>
</reference>
<dbReference type="Proteomes" id="UP000178912">
    <property type="component" value="Unassembled WGS sequence"/>
</dbReference>
<dbReference type="InterPro" id="IPR043502">
    <property type="entry name" value="DNA/RNA_pol_sf"/>
</dbReference>
<dbReference type="SUPFAM" id="SSF100879">
    <property type="entry name" value="Lesion bypass DNA polymerase (Y-family), little finger domain"/>
    <property type="match status" value="1"/>
</dbReference>
<name>A0A1E1L0C4_9HELO</name>
<dbReference type="SUPFAM" id="SSF56672">
    <property type="entry name" value="DNA/RNA polymerases"/>
    <property type="match status" value="1"/>
</dbReference>
<dbReference type="GO" id="GO:0042276">
    <property type="term" value="P:error-prone translesion synthesis"/>
    <property type="evidence" value="ECO:0007669"/>
    <property type="project" value="TreeGrafter"/>
</dbReference>
<keyword evidence="8" id="KW-0539">Nucleus</keyword>
<feature type="domain" description="UBZ3-type" evidence="11">
    <location>
        <begin position="521"/>
        <end position="555"/>
    </location>
</feature>
<dbReference type="PANTHER" id="PTHR45873:SF1">
    <property type="entry name" value="DNA POLYMERASE ETA"/>
    <property type="match status" value="1"/>
</dbReference>
<dbReference type="InterPro" id="IPR043128">
    <property type="entry name" value="Rev_trsase/Diguanyl_cyclase"/>
</dbReference>
<evidence type="ECO:0000256" key="8">
    <source>
        <dbReference type="ARBA" id="ARBA00023242"/>
    </source>
</evidence>
<accession>A0A1E1L0C4</accession>
<dbReference type="GO" id="GO:0005634">
    <property type="term" value="C:nucleus"/>
    <property type="evidence" value="ECO:0007669"/>
    <property type="project" value="UniProtKB-SubCell"/>
</dbReference>
<gene>
    <name evidence="12" type="ORF">RAG0_10565</name>
</gene>
<dbReference type="FunFam" id="3.40.1170.60:FF:000008">
    <property type="entry name" value="DNA polymerase eta subunit"/>
    <property type="match status" value="1"/>
</dbReference>
<evidence type="ECO:0000256" key="3">
    <source>
        <dbReference type="ARBA" id="ARBA00022723"/>
    </source>
</evidence>
<dbReference type="GO" id="GO:0008270">
    <property type="term" value="F:zinc ion binding"/>
    <property type="evidence" value="ECO:0007669"/>
    <property type="project" value="UniProtKB-KW"/>
</dbReference>
<dbReference type="InterPro" id="IPR017961">
    <property type="entry name" value="DNA_pol_Y-fam_little_finger"/>
</dbReference>
<dbReference type="Pfam" id="PF18439">
    <property type="entry name" value="zf_UBZ"/>
    <property type="match status" value="1"/>
</dbReference>
<dbReference type="Gene3D" id="3.30.1490.100">
    <property type="entry name" value="DNA polymerase, Y-family, little finger domain"/>
    <property type="match status" value="1"/>
</dbReference>
<dbReference type="GO" id="GO:0003684">
    <property type="term" value="F:damaged DNA binding"/>
    <property type="evidence" value="ECO:0007669"/>
    <property type="project" value="InterPro"/>
</dbReference>